<name>A0A2P2IMG3_RHIMU</name>
<protein>
    <submittedName>
        <fullName evidence="1">Uncharacterized protein</fullName>
    </submittedName>
</protein>
<dbReference type="EMBL" id="GGEC01001922">
    <property type="protein sequence ID" value="MBW82405.1"/>
    <property type="molecule type" value="Transcribed_RNA"/>
</dbReference>
<proteinExistence type="predicted"/>
<reference evidence="1" key="1">
    <citation type="submission" date="2018-02" db="EMBL/GenBank/DDBJ databases">
        <title>Rhizophora mucronata_Transcriptome.</title>
        <authorList>
            <person name="Meera S.P."/>
            <person name="Sreeshan A."/>
            <person name="Augustine A."/>
        </authorList>
    </citation>
    <scope>NUCLEOTIDE SEQUENCE</scope>
    <source>
        <tissue evidence="1">Leaf</tissue>
    </source>
</reference>
<organism evidence="1">
    <name type="scientific">Rhizophora mucronata</name>
    <name type="common">Asiatic mangrove</name>
    <dbReference type="NCBI Taxonomy" id="61149"/>
    <lineage>
        <taxon>Eukaryota</taxon>
        <taxon>Viridiplantae</taxon>
        <taxon>Streptophyta</taxon>
        <taxon>Embryophyta</taxon>
        <taxon>Tracheophyta</taxon>
        <taxon>Spermatophyta</taxon>
        <taxon>Magnoliopsida</taxon>
        <taxon>eudicotyledons</taxon>
        <taxon>Gunneridae</taxon>
        <taxon>Pentapetalae</taxon>
        <taxon>rosids</taxon>
        <taxon>fabids</taxon>
        <taxon>Malpighiales</taxon>
        <taxon>Rhizophoraceae</taxon>
        <taxon>Rhizophora</taxon>
    </lineage>
</organism>
<evidence type="ECO:0000313" key="1">
    <source>
        <dbReference type="EMBL" id="MBW82405.1"/>
    </source>
</evidence>
<dbReference type="AlphaFoldDB" id="A0A2P2IMG3"/>
<accession>A0A2P2IMG3</accession>
<sequence>MALGLGLSKSLDRQSYGQIRNGNNNDDEKARHIGLEEKNYYYYYL</sequence>